<evidence type="ECO:0000256" key="1">
    <source>
        <dbReference type="ARBA" id="ARBA00004141"/>
    </source>
</evidence>
<dbReference type="Gene3D" id="1.10.287.770">
    <property type="entry name" value="YojJ-like"/>
    <property type="match status" value="1"/>
</dbReference>
<protein>
    <recommendedName>
        <fullName evidence="17">Sodium channel protein Nach</fullName>
    </recommendedName>
</protein>
<name>A0A484BQV6_DRONA</name>
<dbReference type="EMBL" id="LSRL02000015">
    <property type="protein sequence ID" value="TDG50440.1"/>
    <property type="molecule type" value="Genomic_DNA"/>
</dbReference>
<proteinExistence type="inferred from homology"/>
<keyword evidence="9 14" id="KW-0472">Membrane</keyword>
<feature type="transmembrane region" description="Helical" evidence="14">
    <location>
        <begin position="480"/>
        <end position="506"/>
    </location>
</feature>
<dbReference type="PANTHER" id="PTHR11690">
    <property type="entry name" value="AMILORIDE-SENSITIVE SODIUM CHANNEL-RELATED"/>
    <property type="match status" value="1"/>
</dbReference>
<dbReference type="Proteomes" id="UP000295192">
    <property type="component" value="Unassembled WGS sequence"/>
</dbReference>
<dbReference type="STRING" id="7232.A0A484BQV6"/>
<evidence type="ECO:0000256" key="7">
    <source>
        <dbReference type="ARBA" id="ARBA00023053"/>
    </source>
</evidence>
<dbReference type="OrthoDB" id="6436100at2759"/>
<reference evidence="15 16" key="1">
    <citation type="journal article" date="2019" name="J. Hered.">
        <title>An Improved Genome Assembly for Drosophila navojoa, the Basal Species in the mojavensis Cluster.</title>
        <authorList>
            <person name="Vanderlinde T."/>
            <person name="Dupim E.G."/>
            <person name="Nazario-Yepiz N.O."/>
            <person name="Carvalho A.B."/>
        </authorList>
    </citation>
    <scope>NUCLEOTIDE SEQUENCE [LARGE SCALE GENOMIC DNA]</scope>
    <source>
        <strain evidence="15">Navoj_Jal97</strain>
        <tissue evidence="15">Whole organism</tissue>
    </source>
</reference>
<comment type="subcellular location">
    <subcellularLocation>
        <location evidence="1">Membrane</location>
        <topology evidence="1">Multi-pass membrane protein</topology>
    </subcellularLocation>
</comment>
<dbReference type="GO" id="GO:0005886">
    <property type="term" value="C:plasma membrane"/>
    <property type="evidence" value="ECO:0007669"/>
    <property type="project" value="TreeGrafter"/>
</dbReference>
<evidence type="ECO:0000256" key="13">
    <source>
        <dbReference type="SAM" id="MobiDB-lite"/>
    </source>
</evidence>
<evidence type="ECO:0000256" key="2">
    <source>
        <dbReference type="ARBA" id="ARBA00007193"/>
    </source>
</evidence>
<sequence length="558" mass="64338">MKANAERVGPAVPSKRLVVGRAAWWIAKPRARPPAPLTLMAAIREEESAARKLSFADAVKDLLQNLSFHCYGKLVEHGRGIQERFFWLICHITALTMLIAFVWGTYKDAADELVTTLYDPLYAVSKVPLPAVTICSQNRLSRRAVWRYAQELSSKDPRKRNATYFYTELRAFSLYYGIDENIDDERILRLQSLLDQLDTRPHDLFFNPKERLRILTPKCSDILISCRLGGRPFDCMQEFQQTLSSFGFCCTFNSNGRYIALNEIHNYPDPQSGGVTVRYLKTGRSTYLPVRPQILETLQEARRIRPAVRKCRFWDEMPHNFTRRYTFSKCISACRAHSIYSLCQCLPFQLPMHYIGGATGRLFCTLQHMQCLRHYTFKWMNVITSRDYVPGLEHEMEDALYCPHCLPSCSEIRYNVRGAGALTLRNPFGNMTNVHDGNISSPGNNNYGHDSSELAVVRIYFAETHIQYFRQIIKNDWYEIFSTIGNICGIIAGFSLIGICELLFFVAKQLWHAYKAERKSELFHTHCHTPRRSRARTRANGRAKATQQRQPMELLILP</sequence>
<dbReference type="Gene3D" id="2.60.470.10">
    <property type="entry name" value="Acid-sensing ion channels like domains"/>
    <property type="match status" value="1"/>
</dbReference>
<evidence type="ECO:0000256" key="12">
    <source>
        <dbReference type="RuleBase" id="RU000679"/>
    </source>
</evidence>
<dbReference type="OMA" id="NLSFHCY"/>
<evidence type="ECO:0000256" key="14">
    <source>
        <dbReference type="SAM" id="Phobius"/>
    </source>
</evidence>
<feature type="compositionally biased region" description="Basic residues" evidence="13">
    <location>
        <begin position="531"/>
        <end position="541"/>
    </location>
</feature>
<dbReference type="InterPro" id="IPR001873">
    <property type="entry name" value="ENaC"/>
</dbReference>
<keyword evidence="3 12" id="KW-0813">Transport</keyword>
<evidence type="ECO:0000256" key="10">
    <source>
        <dbReference type="ARBA" id="ARBA00023201"/>
    </source>
</evidence>
<dbReference type="GO" id="GO:0015280">
    <property type="term" value="F:ligand-gated sodium channel activity"/>
    <property type="evidence" value="ECO:0007669"/>
    <property type="project" value="TreeGrafter"/>
</dbReference>
<evidence type="ECO:0000256" key="3">
    <source>
        <dbReference type="ARBA" id="ARBA00022448"/>
    </source>
</evidence>
<evidence type="ECO:0000256" key="6">
    <source>
        <dbReference type="ARBA" id="ARBA00022989"/>
    </source>
</evidence>
<feature type="transmembrane region" description="Helical" evidence="14">
    <location>
        <begin position="85"/>
        <end position="106"/>
    </location>
</feature>
<keyword evidence="7" id="KW-0915">Sodium</keyword>
<keyword evidence="4 12" id="KW-0894">Sodium channel</keyword>
<evidence type="ECO:0000256" key="5">
    <source>
        <dbReference type="ARBA" id="ARBA00022692"/>
    </source>
</evidence>
<evidence type="ECO:0000256" key="8">
    <source>
        <dbReference type="ARBA" id="ARBA00023065"/>
    </source>
</evidence>
<comment type="caution">
    <text evidence="15">The sequence shown here is derived from an EMBL/GenBank/DDBJ whole genome shotgun (WGS) entry which is preliminary data.</text>
</comment>
<keyword evidence="8 12" id="KW-0406">Ion transport</keyword>
<feature type="region of interest" description="Disordered" evidence="13">
    <location>
        <begin position="531"/>
        <end position="550"/>
    </location>
</feature>
<evidence type="ECO:0000256" key="4">
    <source>
        <dbReference type="ARBA" id="ARBA00022461"/>
    </source>
</evidence>
<comment type="similarity">
    <text evidence="2 12">Belongs to the amiloride-sensitive sodium channel (TC 1.A.6) family.</text>
</comment>
<keyword evidence="6 14" id="KW-1133">Transmembrane helix</keyword>
<dbReference type="PRINTS" id="PR01078">
    <property type="entry name" value="AMINACHANNEL"/>
</dbReference>
<evidence type="ECO:0000313" key="15">
    <source>
        <dbReference type="EMBL" id="TDG50440.1"/>
    </source>
</evidence>
<dbReference type="AlphaFoldDB" id="A0A484BQV6"/>
<accession>A0A484BQV6</accession>
<gene>
    <name evidence="15" type="ORF">AWZ03_003029</name>
</gene>
<dbReference type="PANTHER" id="PTHR11690:SF253">
    <property type="entry name" value="PICKPOCKET 18-RELATED"/>
    <property type="match status" value="1"/>
</dbReference>
<evidence type="ECO:0008006" key="17">
    <source>
        <dbReference type="Google" id="ProtNLM"/>
    </source>
</evidence>
<keyword evidence="10 12" id="KW-0739">Sodium transport</keyword>
<keyword evidence="11 12" id="KW-0407">Ion channel</keyword>
<evidence type="ECO:0000256" key="9">
    <source>
        <dbReference type="ARBA" id="ARBA00023136"/>
    </source>
</evidence>
<organism evidence="15 16">
    <name type="scientific">Drosophila navojoa</name>
    <name type="common">Fruit fly</name>
    <dbReference type="NCBI Taxonomy" id="7232"/>
    <lineage>
        <taxon>Eukaryota</taxon>
        <taxon>Metazoa</taxon>
        <taxon>Ecdysozoa</taxon>
        <taxon>Arthropoda</taxon>
        <taxon>Hexapoda</taxon>
        <taxon>Insecta</taxon>
        <taxon>Pterygota</taxon>
        <taxon>Neoptera</taxon>
        <taxon>Endopterygota</taxon>
        <taxon>Diptera</taxon>
        <taxon>Brachycera</taxon>
        <taxon>Muscomorpha</taxon>
        <taxon>Ephydroidea</taxon>
        <taxon>Drosophilidae</taxon>
        <taxon>Drosophila</taxon>
    </lineage>
</organism>
<evidence type="ECO:0000256" key="11">
    <source>
        <dbReference type="ARBA" id="ARBA00023303"/>
    </source>
</evidence>
<keyword evidence="5 12" id="KW-0812">Transmembrane</keyword>
<evidence type="ECO:0000313" key="16">
    <source>
        <dbReference type="Proteomes" id="UP000295192"/>
    </source>
</evidence>
<keyword evidence="16" id="KW-1185">Reference proteome</keyword>
<dbReference type="Pfam" id="PF00858">
    <property type="entry name" value="ASC"/>
    <property type="match status" value="2"/>
</dbReference>